<dbReference type="Proteomes" id="UP001159042">
    <property type="component" value="Unassembled WGS sequence"/>
</dbReference>
<comment type="caution">
    <text evidence="1">The sequence shown here is derived from an EMBL/GenBank/DDBJ whole genome shotgun (WGS) entry which is preliminary data.</text>
</comment>
<gene>
    <name evidence="1" type="ORF">NQ315_000047</name>
</gene>
<sequence>MTIPQNKAFPFCPTALFWDNTSLFNIQQLAAFWKVEVLAPKLLNTEEAQCEELFLKTTSRDNIGRFIVRLPFKENIYNLGDSYNIAKRRFLHLENKLKFDMQLKNAYPKFMDDYISLGHKSLSTGS</sequence>
<evidence type="ECO:0000313" key="1">
    <source>
        <dbReference type="EMBL" id="KAJ8912989.1"/>
    </source>
</evidence>
<dbReference type="AlphaFoldDB" id="A0AAV8VFJ3"/>
<evidence type="ECO:0000313" key="2">
    <source>
        <dbReference type="Proteomes" id="UP001159042"/>
    </source>
</evidence>
<proteinExistence type="predicted"/>
<organism evidence="1 2">
    <name type="scientific">Exocentrus adspersus</name>
    <dbReference type="NCBI Taxonomy" id="1586481"/>
    <lineage>
        <taxon>Eukaryota</taxon>
        <taxon>Metazoa</taxon>
        <taxon>Ecdysozoa</taxon>
        <taxon>Arthropoda</taxon>
        <taxon>Hexapoda</taxon>
        <taxon>Insecta</taxon>
        <taxon>Pterygota</taxon>
        <taxon>Neoptera</taxon>
        <taxon>Endopterygota</taxon>
        <taxon>Coleoptera</taxon>
        <taxon>Polyphaga</taxon>
        <taxon>Cucujiformia</taxon>
        <taxon>Chrysomeloidea</taxon>
        <taxon>Cerambycidae</taxon>
        <taxon>Lamiinae</taxon>
        <taxon>Acanthocinini</taxon>
        <taxon>Exocentrus</taxon>
    </lineage>
</organism>
<reference evidence="1 2" key="1">
    <citation type="journal article" date="2023" name="Insect Mol. Biol.">
        <title>Genome sequencing provides insights into the evolution of gene families encoding plant cell wall-degrading enzymes in longhorned beetles.</title>
        <authorList>
            <person name="Shin N.R."/>
            <person name="Okamura Y."/>
            <person name="Kirsch R."/>
            <person name="Pauchet Y."/>
        </authorList>
    </citation>
    <scope>NUCLEOTIDE SEQUENCE [LARGE SCALE GENOMIC DNA]</scope>
    <source>
        <strain evidence="1">EAD_L_NR</strain>
    </source>
</reference>
<name>A0AAV8VFJ3_9CUCU</name>
<keyword evidence="2" id="KW-1185">Reference proteome</keyword>
<protein>
    <recommendedName>
        <fullName evidence="3">LAGLIDADG homing endonuclease</fullName>
    </recommendedName>
</protein>
<dbReference type="EMBL" id="JANEYG010000106">
    <property type="protein sequence ID" value="KAJ8912989.1"/>
    <property type="molecule type" value="Genomic_DNA"/>
</dbReference>
<accession>A0AAV8VFJ3</accession>
<evidence type="ECO:0008006" key="3">
    <source>
        <dbReference type="Google" id="ProtNLM"/>
    </source>
</evidence>